<evidence type="ECO:0008006" key="6">
    <source>
        <dbReference type="Google" id="ProtNLM"/>
    </source>
</evidence>
<reference evidence="2" key="2">
    <citation type="submission" date="2019-10" db="EMBL/GenBank/DDBJ databases">
        <title>Malate fermentation in French cider.</title>
        <authorList>
            <person name="Cousin F.J."/>
            <person name="Medina Fernandez S."/>
            <person name="Misery B."/>
            <person name="Laplace J.-M."/>
            <person name="Cretenet M."/>
        </authorList>
    </citation>
    <scope>NUCLEOTIDE SEQUENCE</scope>
    <source>
        <strain evidence="2">UCMA15901</strain>
    </source>
</reference>
<keyword evidence="1" id="KW-1133">Transmembrane helix</keyword>
<dbReference type="Proteomes" id="UP000077280">
    <property type="component" value="Unassembled WGS sequence"/>
</dbReference>
<dbReference type="RefSeq" id="WP_057784958.1">
    <property type="nucleotide sequence ID" value="NZ_BJWE01000052.1"/>
</dbReference>
<feature type="transmembrane region" description="Helical" evidence="1">
    <location>
        <begin position="21"/>
        <end position="39"/>
    </location>
</feature>
<evidence type="ECO:0000313" key="5">
    <source>
        <dbReference type="Proteomes" id="UP001275867"/>
    </source>
</evidence>
<dbReference type="EMBL" id="LXND01000083">
    <property type="protein sequence ID" value="OAD63283.1"/>
    <property type="molecule type" value="Genomic_DNA"/>
</dbReference>
<dbReference type="AlphaFoldDB" id="A0A176TGW9"/>
<feature type="transmembrane region" description="Helical" evidence="1">
    <location>
        <begin position="218"/>
        <end position="244"/>
    </location>
</feature>
<evidence type="ECO:0000313" key="2">
    <source>
        <dbReference type="EMBL" id="MDV7694754.1"/>
    </source>
</evidence>
<reference evidence="3 4" key="1">
    <citation type="submission" date="2016-05" db="EMBL/GenBank/DDBJ databases">
        <title>Draft genome sequence of Pediococcus parvulus 2.6, a probiotic beta-glucan producer strain.</title>
        <authorList>
            <person name="Mohedano M.L."/>
            <person name="Perez-Ramos A."/>
            <person name="Duenas M.T."/>
            <person name="Lamontanara A."/>
            <person name="Orru L."/>
            <person name="Spano G."/>
            <person name="Capozzi V."/>
            <person name="Lopez P."/>
        </authorList>
    </citation>
    <scope>NUCLEOTIDE SEQUENCE [LARGE SCALE GENOMIC DNA]</scope>
    <source>
        <strain evidence="3 4">2.6</strain>
    </source>
</reference>
<dbReference type="OrthoDB" id="2248033at2"/>
<feature type="transmembrane region" description="Helical" evidence="1">
    <location>
        <begin position="51"/>
        <end position="69"/>
    </location>
</feature>
<dbReference type="Proteomes" id="UP001275867">
    <property type="component" value="Unassembled WGS sequence"/>
</dbReference>
<feature type="transmembrane region" description="Helical" evidence="1">
    <location>
        <begin position="177"/>
        <end position="198"/>
    </location>
</feature>
<name>A0A176TGW9_9LACO</name>
<accession>A0A176TGW9</accession>
<sequence>MTNTSVLIKTLFKEKNTTVHKIIGLHVLTLLITLIAMILENEFNSINFANLSLVYGGIGASTLFIRFALRIEKMWTSNTYRLIPVSESRLYAANFLSAVASFVYFLILEVIIIGVSSIKPLSTVKLPTHILLGYFVCGLIFMIMLVLTGWTFNCLAHLIENTISNFLPDKWQGLLQSLLYVATFILLLIILSVLNNPIGTIINKLFSPLYSASTPLNIIFTLLMTSVFMLLWTVVLTIPNLYLLKHWVETE</sequence>
<feature type="transmembrane region" description="Helical" evidence="1">
    <location>
        <begin position="130"/>
        <end position="156"/>
    </location>
</feature>
<evidence type="ECO:0000256" key="1">
    <source>
        <dbReference type="SAM" id="Phobius"/>
    </source>
</evidence>
<evidence type="ECO:0000313" key="4">
    <source>
        <dbReference type="Proteomes" id="UP000077280"/>
    </source>
</evidence>
<organism evidence="2 5">
    <name type="scientific">Pediococcus parvulus</name>
    <dbReference type="NCBI Taxonomy" id="54062"/>
    <lineage>
        <taxon>Bacteria</taxon>
        <taxon>Bacillati</taxon>
        <taxon>Bacillota</taxon>
        <taxon>Bacilli</taxon>
        <taxon>Lactobacillales</taxon>
        <taxon>Lactobacillaceae</taxon>
        <taxon>Pediococcus</taxon>
    </lineage>
</organism>
<keyword evidence="1" id="KW-0472">Membrane</keyword>
<comment type="caution">
    <text evidence="2">The sequence shown here is derived from an EMBL/GenBank/DDBJ whole genome shotgun (WGS) entry which is preliminary data.</text>
</comment>
<protein>
    <recommendedName>
        <fullName evidence="6">ABC transporter permease</fullName>
    </recommendedName>
</protein>
<keyword evidence="1" id="KW-0812">Transmembrane</keyword>
<evidence type="ECO:0000313" key="3">
    <source>
        <dbReference type="EMBL" id="OAD63283.1"/>
    </source>
</evidence>
<feature type="transmembrane region" description="Helical" evidence="1">
    <location>
        <begin position="90"/>
        <end position="118"/>
    </location>
</feature>
<gene>
    <name evidence="3" type="ORF">A7K95_01795</name>
    <name evidence="2" type="ORF">GA842_07720</name>
</gene>
<dbReference type="EMBL" id="WERX01000024">
    <property type="protein sequence ID" value="MDV7694754.1"/>
    <property type="molecule type" value="Genomic_DNA"/>
</dbReference>
<keyword evidence="4" id="KW-1185">Reference proteome</keyword>
<proteinExistence type="predicted"/>